<dbReference type="AlphaFoldDB" id="A0A7Y0Y6F1"/>
<sequence length="74" mass="8201">MTFFVVLIEHSQGDIRVIAGVLRGKVANLAQKRGGKSHIMVENLAHQRTDQRIIPLGVGIVIQNKKTSTREPDL</sequence>
<accession>A0A7Y0Y6F1</accession>
<dbReference type="EMBL" id="JABCUV010000003">
    <property type="protein sequence ID" value="NMW92940.1"/>
    <property type="molecule type" value="Genomic_DNA"/>
</dbReference>
<evidence type="ECO:0000313" key="3">
    <source>
        <dbReference type="Proteomes" id="UP000582487"/>
    </source>
</evidence>
<evidence type="ECO:0000313" key="4">
    <source>
        <dbReference type="Proteomes" id="UP001209486"/>
    </source>
</evidence>
<protein>
    <submittedName>
        <fullName evidence="2">Uncharacterized protein</fullName>
    </submittedName>
</protein>
<name>A0A7Y0Y6F1_9ACTO</name>
<dbReference type="EMBL" id="VSZY01000003">
    <property type="protein sequence ID" value="MCU9968383.1"/>
    <property type="molecule type" value="Genomic_DNA"/>
</dbReference>
<evidence type="ECO:0000313" key="2">
    <source>
        <dbReference type="EMBL" id="NMW92940.1"/>
    </source>
</evidence>
<gene>
    <name evidence="1" type="ORF">FYZ43_02950</name>
    <name evidence="2" type="ORF">HHJ74_04400</name>
</gene>
<dbReference type="Proteomes" id="UP000582487">
    <property type="component" value="Unassembled WGS sequence"/>
</dbReference>
<dbReference type="Proteomes" id="UP001209486">
    <property type="component" value="Unassembled WGS sequence"/>
</dbReference>
<reference evidence="2 3" key="2">
    <citation type="submission" date="2020-04" db="EMBL/GenBank/DDBJ databases">
        <title>Antimicrobial susceptibility and clonality of vaginal-derived multi-drug resistant Mobiluncus isolates in China.</title>
        <authorList>
            <person name="Zhang X."/>
        </authorList>
    </citation>
    <scope>NUCLEOTIDE SEQUENCE [LARGE SCALE GENOMIC DNA]</scope>
    <source>
        <strain evidence="2 3">7</strain>
    </source>
</reference>
<comment type="caution">
    <text evidence="2">The sequence shown here is derived from an EMBL/GenBank/DDBJ whole genome shotgun (WGS) entry which is preliminary data.</text>
</comment>
<reference evidence="1 4" key="1">
    <citation type="submission" date="2019-08" db="EMBL/GenBank/DDBJ databases">
        <title>Comparison of rpoB and gyrB Sequences from Mobiluncus Species and Development of a Multiplex PCR Method for Clinical Detection of Mobiluncus curtisii and Mobiluncus mulieris.</title>
        <authorList>
            <person name="Yang L."/>
            <person name="Shen Y."/>
            <person name="Xu G."/>
            <person name="Shu L.-B."/>
            <person name="Hu J."/>
            <person name="Zhang R."/>
            <person name="Wang Y."/>
            <person name="Zhou H.-W."/>
            <person name="Zhang X."/>
        </authorList>
    </citation>
    <scope>NUCLEOTIDE SEQUENCE [LARGE SCALE GENOMIC DNA]</scope>
    <source>
        <strain evidence="1 4">M26</strain>
    </source>
</reference>
<evidence type="ECO:0000313" key="1">
    <source>
        <dbReference type="EMBL" id="MCU9968383.1"/>
    </source>
</evidence>
<proteinExistence type="predicted"/>
<organism evidence="2 3">
    <name type="scientific">Mobiluncus mulieris</name>
    <dbReference type="NCBI Taxonomy" id="2052"/>
    <lineage>
        <taxon>Bacteria</taxon>
        <taxon>Bacillati</taxon>
        <taxon>Actinomycetota</taxon>
        <taxon>Actinomycetes</taxon>
        <taxon>Actinomycetales</taxon>
        <taxon>Actinomycetaceae</taxon>
        <taxon>Mobiluncus</taxon>
    </lineage>
</organism>